<keyword evidence="1" id="KW-0812">Transmembrane</keyword>
<feature type="transmembrane region" description="Helical" evidence="1">
    <location>
        <begin position="163"/>
        <end position="183"/>
    </location>
</feature>
<gene>
    <name evidence="3" type="ORF">SAMN04487941_1947</name>
</gene>
<dbReference type="Pfam" id="PF01569">
    <property type="entry name" value="PAP2"/>
    <property type="match status" value="1"/>
</dbReference>
<keyword evidence="1" id="KW-1133">Transmembrane helix</keyword>
<keyword evidence="4" id="KW-1185">Reference proteome</keyword>
<dbReference type="Proteomes" id="UP000182491">
    <property type="component" value="Unassembled WGS sequence"/>
</dbReference>
<organism evidence="3 4">
    <name type="scientific">Pontibacter akesuensis</name>
    <dbReference type="NCBI Taxonomy" id="388950"/>
    <lineage>
        <taxon>Bacteria</taxon>
        <taxon>Pseudomonadati</taxon>
        <taxon>Bacteroidota</taxon>
        <taxon>Cytophagia</taxon>
        <taxon>Cytophagales</taxon>
        <taxon>Hymenobacteraceae</taxon>
        <taxon>Pontibacter</taxon>
    </lineage>
</organism>
<sequence>MVFYNISENYTYMSIDTEILQRVQSSRVVEMDTIVLFITVTTYALCLLIPVLLYLYGEFRQQKVLKHKAFQLILALALNALLVGIVKYSINRPRPYTAVASVEQLASAGSPSFPSGHTACAFVVAATLCFMFKDKRLRFLVCLWAVSVAYSRLALGVHYPSDVLGAVIIGTLCAFAGQAVFTYRWNRNSL</sequence>
<feature type="transmembrane region" description="Helical" evidence="1">
    <location>
        <begin position="110"/>
        <end position="132"/>
    </location>
</feature>
<dbReference type="InterPro" id="IPR000326">
    <property type="entry name" value="PAP2/HPO"/>
</dbReference>
<reference evidence="4" key="1">
    <citation type="submission" date="2016-10" db="EMBL/GenBank/DDBJ databases">
        <authorList>
            <person name="Varghese N."/>
        </authorList>
    </citation>
    <scope>NUCLEOTIDE SEQUENCE [LARGE SCALE GENOMIC DNA]</scope>
    <source>
        <strain evidence="4">DSM 18820</strain>
    </source>
</reference>
<dbReference type="STRING" id="388950.GCA_001611675_01596"/>
<proteinExistence type="predicted"/>
<keyword evidence="1" id="KW-0472">Membrane</keyword>
<dbReference type="AlphaFoldDB" id="A0A1I7I695"/>
<feature type="transmembrane region" description="Helical" evidence="1">
    <location>
        <begin position="69"/>
        <end position="90"/>
    </location>
</feature>
<accession>A0A1I7I695</accession>
<evidence type="ECO:0000256" key="1">
    <source>
        <dbReference type="SAM" id="Phobius"/>
    </source>
</evidence>
<name>A0A1I7I695_9BACT</name>
<dbReference type="InterPro" id="IPR036938">
    <property type="entry name" value="PAP2/HPO_sf"/>
</dbReference>
<dbReference type="SUPFAM" id="SSF48317">
    <property type="entry name" value="Acid phosphatase/Vanadium-dependent haloperoxidase"/>
    <property type="match status" value="1"/>
</dbReference>
<feature type="transmembrane region" description="Helical" evidence="1">
    <location>
        <begin position="139"/>
        <end position="157"/>
    </location>
</feature>
<dbReference type="Gene3D" id="1.20.144.10">
    <property type="entry name" value="Phosphatidic acid phosphatase type 2/haloperoxidase"/>
    <property type="match status" value="1"/>
</dbReference>
<evidence type="ECO:0000313" key="4">
    <source>
        <dbReference type="Proteomes" id="UP000182491"/>
    </source>
</evidence>
<dbReference type="EMBL" id="FPCA01000002">
    <property type="protein sequence ID" value="SFU68421.1"/>
    <property type="molecule type" value="Genomic_DNA"/>
</dbReference>
<dbReference type="SMART" id="SM00014">
    <property type="entry name" value="acidPPc"/>
    <property type="match status" value="1"/>
</dbReference>
<protein>
    <submittedName>
        <fullName evidence="3">PAP2 superfamily protein</fullName>
    </submittedName>
</protein>
<feature type="transmembrane region" description="Helical" evidence="1">
    <location>
        <begin position="34"/>
        <end position="57"/>
    </location>
</feature>
<feature type="domain" description="Phosphatidic acid phosphatase type 2/haloperoxidase" evidence="2">
    <location>
        <begin position="70"/>
        <end position="178"/>
    </location>
</feature>
<dbReference type="PANTHER" id="PTHR14969">
    <property type="entry name" value="SPHINGOSINE-1-PHOSPHATE PHOSPHOHYDROLASE"/>
    <property type="match status" value="1"/>
</dbReference>
<evidence type="ECO:0000259" key="2">
    <source>
        <dbReference type="SMART" id="SM00014"/>
    </source>
</evidence>
<dbReference type="PANTHER" id="PTHR14969:SF13">
    <property type="entry name" value="AT30094P"/>
    <property type="match status" value="1"/>
</dbReference>
<evidence type="ECO:0000313" key="3">
    <source>
        <dbReference type="EMBL" id="SFU68421.1"/>
    </source>
</evidence>